<proteinExistence type="predicted"/>
<evidence type="ECO:0000256" key="2">
    <source>
        <dbReference type="SAM" id="Phobius"/>
    </source>
</evidence>
<keyword evidence="2" id="KW-1133">Transmembrane helix</keyword>
<feature type="region of interest" description="Disordered" evidence="1">
    <location>
        <begin position="1"/>
        <end position="40"/>
    </location>
</feature>
<evidence type="ECO:0000313" key="4">
    <source>
        <dbReference type="Proteomes" id="UP001221142"/>
    </source>
</evidence>
<reference evidence="3" key="1">
    <citation type="submission" date="2023-03" db="EMBL/GenBank/DDBJ databases">
        <title>Massive genome expansion in bonnet fungi (Mycena s.s.) driven by repeated elements and novel gene families across ecological guilds.</title>
        <authorList>
            <consortium name="Lawrence Berkeley National Laboratory"/>
            <person name="Harder C.B."/>
            <person name="Miyauchi S."/>
            <person name="Viragh M."/>
            <person name="Kuo A."/>
            <person name="Thoen E."/>
            <person name="Andreopoulos B."/>
            <person name="Lu D."/>
            <person name="Skrede I."/>
            <person name="Drula E."/>
            <person name="Henrissat B."/>
            <person name="Morin E."/>
            <person name="Kohler A."/>
            <person name="Barry K."/>
            <person name="LaButti K."/>
            <person name="Morin E."/>
            <person name="Salamov A."/>
            <person name="Lipzen A."/>
            <person name="Mereny Z."/>
            <person name="Hegedus B."/>
            <person name="Baldrian P."/>
            <person name="Stursova M."/>
            <person name="Weitz H."/>
            <person name="Taylor A."/>
            <person name="Grigoriev I.V."/>
            <person name="Nagy L.G."/>
            <person name="Martin F."/>
            <person name="Kauserud H."/>
        </authorList>
    </citation>
    <scope>NUCLEOTIDE SEQUENCE</scope>
    <source>
        <strain evidence="3">9284</strain>
    </source>
</reference>
<feature type="transmembrane region" description="Helical" evidence="2">
    <location>
        <begin position="257"/>
        <end position="279"/>
    </location>
</feature>
<feature type="transmembrane region" description="Helical" evidence="2">
    <location>
        <begin position="652"/>
        <end position="677"/>
    </location>
</feature>
<comment type="caution">
    <text evidence="3">The sequence shown here is derived from an EMBL/GenBank/DDBJ whole genome shotgun (WGS) entry which is preliminary data.</text>
</comment>
<dbReference type="AlphaFoldDB" id="A0AAD7CL03"/>
<feature type="transmembrane region" description="Helical" evidence="2">
    <location>
        <begin position="185"/>
        <end position="206"/>
    </location>
</feature>
<feature type="transmembrane region" description="Helical" evidence="2">
    <location>
        <begin position="96"/>
        <end position="122"/>
    </location>
</feature>
<keyword evidence="2" id="KW-0472">Membrane</keyword>
<keyword evidence="4" id="KW-1185">Reference proteome</keyword>
<protein>
    <submittedName>
        <fullName evidence="3">Uncharacterized protein</fullName>
    </submittedName>
</protein>
<dbReference type="Proteomes" id="UP001221142">
    <property type="component" value="Unassembled WGS sequence"/>
</dbReference>
<dbReference type="EMBL" id="JARKIF010000001">
    <property type="protein sequence ID" value="KAJ7651400.1"/>
    <property type="molecule type" value="Genomic_DNA"/>
</dbReference>
<name>A0AAD7CL03_9AGAR</name>
<gene>
    <name evidence="3" type="ORF">FB45DRAFT_35549</name>
</gene>
<evidence type="ECO:0000256" key="1">
    <source>
        <dbReference type="SAM" id="MobiDB-lite"/>
    </source>
</evidence>
<sequence length="770" mass="82296">MSDPREEGQELLELTNGMDRPSAPAILGHHSSRNLTSSPPVFDPYQEYPLDGYDTLPMKQSTTAFGATDADEFENDPSAMAEKGPITYSPPQHFNIWILLPGFLTAVLCAGAASALLGWLILRRVVSVDDDLFRGALVAFEGHKGDVSRQGILAHLFGGTVQSNSATGSGATSENIMYGLAMSSVAAHLVSFTLPFTLSTFAYLLASMWMQAQTRGRISALPTPTQYGHLVGLCGSFGPVSVYDAGMYLSHGRKSRLPAPTALIAAFFAALVALMLTYLSSLADLWLHTTAKTFSYEFASPIVGSLLPMVGSSINLTACPGPSLFESDHDRNRIEDKLSNCQHREVGETIIWGNADLVNEGDAVLGNSSVFSQVQMIENRATLLPATLPSGAKNLVFNTFAMNATCSPLDCKRSFNMGNETYFLGCTQFQPPFTIYDEAPPHATSMLNQFDFSTNALIFQSKTVELSGIAPGGGSGGYASNASLNPVGVMVDLCYNQHTAAVNTPVDTSGWYTDQEEPTTYSENDPTSPEAVFYLGGCVLDVWNISISYTAPTDGSTTPSFTPAPGYAATRTDFNTTSALLGALDAAYSSVLAAHLATSLQGSTSISSDDFNHLLAGNVSQGILALAAPLTERIAAVQGEAVTSATVSRYPLAPLCVLLALIYGYSALALAVGVAACTLPSRIITERETAGGVYKPTGELDLVHSRLTKPRMCISDRFHDDLVPEESQRLGVGFTNGCNCRHKGSQEDQVFQRNPARRFKVDLVDNLDDI</sequence>
<evidence type="ECO:0000313" key="3">
    <source>
        <dbReference type="EMBL" id="KAJ7651400.1"/>
    </source>
</evidence>
<keyword evidence="2" id="KW-0812">Transmembrane</keyword>
<organism evidence="3 4">
    <name type="scientific">Roridomyces roridus</name>
    <dbReference type="NCBI Taxonomy" id="1738132"/>
    <lineage>
        <taxon>Eukaryota</taxon>
        <taxon>Fungi</taxon>
        <taxon>Dikarya</taxon>
        <taxon>Basidiomycota</taxon>
        <taxon>Agaricomycotina</taxon>
        <taxon>Agaricomycetes</taxon>
        <taxon>Agaricomycetidae</taxon>
        <taxon>Agaricales</taxon>
        <taxon>Marasmiineae</taxon>
        <taxon>Mycenaceae</taxon>
        <taxon>Roridomyces</taxon>
    </lineage>
</organism>
<accession>A0AAD7CL03</accession>